<comment type="caution">
    <text evidence="2">The sequence shown here is derived from an EMBL/GenBank/DDBJ whole genome shotgun (WGS) entry which is preliminary data.</text>
</comment>
<keyword evidence="1" id="KW-0812">Transmembrane</keyword>
<accession>A0A4P9VS91</accession>
<keyword evidence="1" id="KW-0472">Membrane</keyword>
<dbReference type="Proteomes" id="UP000257039">
    <property type="component" value="Unassembled WGS sequence"/>
</dbReference>
<dbReference type="NCBIfam" id="NF037970">
    <property type="entry name" value="vanZ_1"/>
    <property type="match status" value="1"/>
</dbReference>
<evidence type="ECO:0000313" key="2">
    <source>
        <dbReference type="EMBL" id="RDH46508.1"/>
    </source>
</evidence>
<feature type="transmembrane region" description="Helical" evidence="1">
    <location>
        <begin position="96"/>
        <end position="120"/>
    </location>
</feature>
<reference evidence="2 3" key="1">
    <citation type="submission" date="2017-04" db="EMBL/GenBank/DDBJ databases">
        <title>Draft genome sequence of Zooshikella ganghwensis VG4 isolated from Red Sea sediments.</title>
        <authorList>
            <person name="Rehman Z."/>
            <person name="Alam I."/>
            <person name="Kamau A."/>
            <person name="Bajic V."/>
            <person name="Leiknes T."/>
        </authorList>
    </citation>
    <scope>NUCLEOTIDE SEQUENCE [LARGE SCALE GENOMIC DNA]</scope>
    <source>
        <strain evidence="2 3">VG4</strain>
    </source>
</reference>
<feature type="transmembrane region" description="Helical" evidence="1">
    <location>
        <begin position="67"/>
        <end position="84"/>
    </location>
</feature>
<evidence type="ECO:0000313" key="3">
    <source>
        <dbReference type="Proteomes" id="UP000257039"/>
    </source>
</evidence>
<proteinExistence type="predicted"/>
<feature type="transmembrane region" description="Helical" evidence="1">
    <location>
        <begin position="43"/>
        <end position="62"/>
    </location>
</feature>
<protein>
    <submittedName>
        <fullName evidence="2">Uncharacterized protein</fullName>
    </submittedName>
</protein>
<name>A0A4P9VS91_9GAMM</name>
<sequence>MIKFGFFVLSCLIVWIIYCAEQGTLPYVLYRVYKFPGGDKLGHFLAMGCIVLTLGINILGVLRKWRIFSVCLVAVITAIYATYAEFSQQYIFYRTFSYYDLVSGYLGIVFLGMIPSILVAQARYGNEWATVFYWLNLRVKLVFIKLEN</sequence>
<gene>
    <name evidence="2" type="ORF">B9G39_25300</name>
</gene>
<dbReference type="RefSeq" id="WP_094789251.1">
    <property type="nucleotide sequence ID" value="NZ_NDXW01000001.1"/>
</dbReference>
<keyword evidence="1" id="KW-1133">Transmembrane helix</keyword>
<dbReference type="EMBL" id="NDXW01000001">
    <property type="protein sequence ID" value="RDH46508.1"/>
    <property type="molecule type" value="Genomic_DNA"/>
</dbReference>
<keyword evidence="3" id="KW-1185">Reference proteome</keyword>
<dbReference type="AlphaFoldDB" id="A0A4P9VS91"/>
<organism evidence="2 3">
    <name type="scientific">Zooshikella ganghwensis</name>
    <dbReference type="NCBI Taxonomy" id="202772"/>
    <lineage>
        <taxon>Bacteria</taxon>
        <taxon>Pseudomonadati</taxon>
        <taxon>Pseudomonadota</taxon>
        <taxon>Gammaproteobacteria</taxon>
        <taxon>Oceanospirillales</taxon>
        <taxon>Zooshikellaceae</taxon>
        <taxon>Zooshikella</taxon>
    </lineage>
</organism>
<evidence type="ECO:0000256" key="1">
    <source>
        <dbReference type="SAM" id="Phobius"/>
    </source>
</evidence>